<dbReference type="STRING" id="1348624.GCA_001591545_00702"/>
<dbReference type="RefSeq" id="WP_066137323.1">
    <property type="nucleotide sequence ID" value="NZ_CBCSGM010000001.1"/>
</dbReference>
<evidence type="ECO:0000313" key="2">
    <source>
        <dbReference type="Proteomes" id="UP000249134"/>
    </source>
</evidence>
<dbReference type="KEGG" id="blen:NCTC4824_01622"/>
<dbReference type="EMBL" id="LS483476">
    <property type="protein sequence ID" value="SQI55868.1"/>
    <property type="molecule type" value="Genomic_DNA"/>
</dbReference>
<gene>
    <name evidence="1" type="primary">sda</name>
    <name evidence="1" type="ORF">NCTC4824_01622</name>
</gene>
<sequence>MNRLSDELLIESYKKAKELNLSSDFINLIESELQRRSLINQIKMSYMIG</sequence>
<dbReference type="Proteomes" id="UP000249134">
    <property type="component" value="Chromosome 1"/>
</dbReference>
<dbReference type="SUPFAM" id="SSF100985">
    <property type="entry name" value="Sporulation inhibitor Sda"/>
    <property type="match status" value="1"/>
</dbReference>
<dbReference type="Pfam" id="PF08970">
    <property type="entry name" value="Sda"/>
    <property type="match status" value="1"/>
</dbReference>
<evidence type="ECO:0000313" key="1">
    <source>
        <dbReference type="EMBL" id="SQI55868.1"/>
    </source>
</evidence>
<organism evidence="1 2">
    <name type="scientific">Lederbergia lenta</name>
    <name type="common">Bacillus lentus</name>
    <dbReference type="NCBI Taxonomy" id="1467"/>
    <lineage>
        <taxon>Bacteria</taxon>
        <taxon>Bacillati</taxon>
        <taxon>Bacillota</taxon>
        <taxon>Bacilli</taxon>
        <taxon>Bacillales</taxon>
        <taxon>Bacillaceae</taxon>
        <taxon>Lederbergia</taxon>
    </lineage>
</organism>
<reference evidence="1 2" key="1">
    <citation type="submission" date="2018-06" db="EMBL/GenBank/DDBJ databases">
        <authorList>
            <consortium name="Pathogen Informatics"/>
            <person name="Doyle S."/>
        </authorList>
    </citation>
    <scope>NUCLEOTIDE SEQUENCE [LARGE SCALE GENOMIC DNA]</scope>
    <source>
        <strain evidence="1 2">NCTC4824</strain>
    </source>
</reference>
<dbReference type="InterPro" id="IPR015064">
    <property type="entry name" value="Sda"/>
</dbReference>
<accession>A0A2X4W7A3</accession>
<keyword evidence="2" id="KW-1185">Reference proteome</keyword>
<dbReference type="AlphaFoldDB" id="A0A2X4W7A3"/>
<dbReference type="Gene3D" id="1.10.287.1100">
    <property type="entry name" value="Sporulation inhibitor A"/>
    <property type="match status" value="1"/>
</dbReference>
<name>A0A2X4W7A3_LEDLE</name>
<proteinExistence type="predicted"/>
<protein>
    <submittedName>
        <fullName evidence="1">Sporulation inhibitor A</fullName>
    </submittedName>
</protein>
<dbReference type="InterPro" id="IPR036916">
    <property type="entry name" value="Sda_sf"/>
</dbReference>